<dbReference type="Proteomes" id="UP000286954">
    <property type="component" value="Chromosome"/>
</dbReference>
<dbReference type="RefSeq" id="WP_127565423.1">
    <property type="nucleotide sequence ID" value="NZ_BMFB01000002.1"/>
</dbReference>
<accession>A0A3T0E6P7</accession>
<dbReference type="AlphaFoldDB" id="A0A3T0E6P7"/>
<dbReference type="EMBL" id="CP018911">
    <property type="protein sequence ID" value="AZU02992.1"/>
    <property type="molecule type" value="Genomic_DNA"/>
</dbReference>
<reference evidence="1 2" key="1">
    <citation type="submission" date="2016-12" db="EMBL/GenBank/DDBJ databases">
        <title>The genome of dimorphic prosthecate Glycocaulis alkaliphilus 6b-8t, isolated from crude oil dictates its adaptability in petroleum environments.</title>
        <authorList>
            <person name="Wu X.-L."/>
            <person name="Geng S."/>
        </authorList>
    </citation>
    <scope>NUCLEOTIDE SEQUENCE [LARGE SCALE GENOMIC DNA]</scope>
    <source>
        <strain evidence="1 2">6B-8</strain>
    </source>
</reference>
<protein>
    <submittedName>
        <fullName evidence="1">Uncharacterized protein</fullName>
    </submittedName>
</protein>
<name>A0A3T0E6P7_9PROT</name>
<gene>
    <name evidence="1" type="ORF">X907_0444</name>
</gene>
<evidence type="ECO:0000313" key="2">
    <source>
        <dbReference type="Proteomes" id="UP000286954"/>
    </source>
</evidence>
<organism evidence="1 2">
    <name type="scientific">Glycocaulis alkaliphilus</name>
    <dbReference type="NCBI Taxonomy" id="1434191"/>
    <lineage>
        <taxon>Bacteria</taxon>
        <taxon>Pseudomonadati</taxon>
        <taxon>Pseudomonadota</taxon>
        <taxon>Alphaproteobacteria</taxon>
        <taxon>Maricaulales</taxon>
        <taxon>Maricaulaceae</taxon>
        <taxon>Glycocaulis</taxon>
    </lineage>
</organism>
<sequence length="191" mass="19839">MSLAAIILALTLQPAPAVEPGAVPERALPYIHEAGGFALTLPAGWRYLPLEDGSGIALLHDTLDARIEAFAVAVEPSGVPGLPDDTLDALILRLDGPGFRRGAHVRVPLVVTGSSVSDRQQAGDVEALSYTGGDAGRRWTGVATTRCGADIMLTLEAEAEAFQAVQPVFDGVRASWGLLLAGGDEFPCGGR</sequence>
<proteinExistence type="predicted"/>
<dbReference type="OrthoDB" id="7630360at2"/>
<dbReference type="KEGG" id="gak:X907_0444"/>
<evidence type="ECO:0000313" key="1">
    <source>
        <dbReference type="EMBL" id="AZU02992.1"/>
    </source>
</evidence>
<keyword evidence="2" id="KW-1185">Reference proteome</keyword>